<comment type="caution">
    <text evidence="2">The sequence shown here is derived from an EMBL/GenBank/DDBJ whole genome shotgun (WGS) entry which is preliminary data.</text>
</comment>
<evidence type="ECO:0000313" key="3">
    <source>
        <dbReference type="Proteomes" id="UP001295684"/>
    </source>
</evidence>
<sequence length="798" mass="93501">MMSRTCPGAIGKATQQTFGYQKQYEGDLDSGLAMANSILRENVNHGNQPSQNYLNRAKSPMIQIEDKENFNNYINNDIYSLQNENYPEENNAVEDRLSIMDKVYKQRRQERAIDNTSKNKKLIQAPKISKNSKKILQQKYGNFPQKRVDQRLYDDHQKRQMAQNMREKQSNMQNQDLINPMASPSSMASYHSVQAIGEGDGNEIANRLMDYKLKYKDHEKNLQKKYDDKECTFKPKINTRSAQYASQPSYAVSLEFRNSMDVKKYQNRENKIKSDQNCTFKPEVSRKSKELAEKKEYFENQPSNVFNRLGGYAKNSDVKSFENSSCGYNTENNFKPTVNPISEEIDINIHHNDERPRWERLYQLKDERDYMLSQKMKLREFEKFKEEQQCTFKPKLLSKSVERKTNTSTCNEYYRNLNFSPDLNVLDRITNRDYNVRSPMRFSFSDQERFDEVPSQEMDVHQRAQLWTKAKEKKLEKIRNKSKGKGMEECTFKPNLKKGKRSRSNLRGSKSMKRFQTANSIQKYVNRISGVRETRDTKEIREGKKVGSGKNWTHRITVPREPALSYKNGRKKVKRKNASIERNISKELLSRNVSLKDIDTKNYNRDYDNSYSMHNHYYQEDESETMLRESIHFENLQRSRELAEQKLRSHNESGFSYASSYKSGEQSIFNQNSFSRSQSKIEQLKKKVISQVSPSEKNVRQRESMDAVPRMAKPPLAPTGSMALNKSRESTQKMLRISDQEILEDENEELGSDGEQDVYQNDEPPHTQDNNFDSESVDIDEDIFDDLKGVFHTVIQNI</sequence>
<organism evidence="2 3">
    <name type="scientific">Euplotes crassus</name>
    <dbReference type="NCBI Taxonomy" id="5936"/>
    <lineage>
        <taxon>Eukaryota</taxon>
        <taxon>Sar</taxon>
        <taxon>Alveolata</taxon>
        <taxon>Ciliophora</taxon>
        <taxon>Intramacronucleata</taxon>
        <taxon>Spirotrichea</taxon>
        <taxon>Hypotrichia</taxon>
        <taxon>Euplotida</taxon>
        <taxon>Euplotidae</taxon>
        <taxon>Moneuplotes</taxon>
    </lineage>
</organism>
<feature type="region of interest" description="Disordered" evidence="1">
    <location>
        <begin position="688"/>
        <end position="731"/>
    </location>
</feature>
<evidence type="ECO:0000256" key="1">
    <source>
        <dbReference type="SAM" id="MobiDB-lite"/>
    </source>
</evidence>
<dbReference type="PANTHER" id="PTHR37028:SF4">
    <property type="entry name" value="ALMS MOTIF DOMAIN-CONTAINING PROTEIN"/>
    <property type="match status" value="1"/>
</dbReference>
<protein>
    <submittedName>
        <fullName evidence="2">Uncharacterized protein</fullName>
    </submittedName>
</protein>
<gene>
    <name evidence="2" type="ORF">ECRASSUSDP1_LOCUS26889</name>
</gene>
<name>A0AAD1Y655_EUPCR</name>
<feature type="region of interest" description="Disordered" evidence="1">
    <location>
        <begin position="744"/>
        <end position="777"/>
    </location>
</feature>
<reference evidence="2" key="1">
    <citation type="submission" date="2023-07" db="EMBL/GenBank/DDBJ databases">
        <authorList>
            <consortium name="AG Swart"/>
            <person name="Singh M."/>
            <person name="Singh A."/>
            <person name="Seah K."/>
            <person name="Emmerich C."/>
        </authorList>
    </citation>
    <scope>NUCLEOTIDE SEQUENCE</scope>
    <source>
        <strain evidence="2">DP1</strain>
    </source>
</reference>
<keyword evidence="3" id="KW-1185">Reference proteome</keyword>
<dbReference type="AlphaFoldDB" id="A0AAD1Y655"/>
<evidence type="ECO:0000313" key="2">
    <source>
        <dbReference type="EMBL" id="CAI2385332.1"/>
    </source>
</evidence>
<proteinExistence type="predicted"/>
<dbReference type="Proteomes" id="UP001295684">
    <property type="component" value="Unassembled WGS sequence"/>
</dbReference>
<dbReference type="EMBL" id="CAMPGE010027722">
    <property type="protein sequence ID" value="CAI2385332.1"/>
    <property type="molecule type" value="Genomic_DNA"/>
</dbReference>
<accession>A0AAD1Y655</accession>
<feature type="compositionally biased region" description="Acidic residues" evidence="1">
    <location>
        <begin position="744"/>
        <end position="756"/>
    </location>
</feature>
<dbReference type="PANTHER" id="PTHR37028">
    <property type="entry name" value="UNNAMED PRODUCT-RELATED"/>
    <property type="match status" value="1"/>
</dbReference>